<dbReference type="AlphaFoldDB" id="A0A0B7AMN9"/>
<accession>A0A0B7AMN9</accession>
<sequence length="64" mass="7621">MLETIHPQPSSSNNNIYNIPWLTEMDTKKQRISFLVCHQKMLCCKKQQRELIIKIIGYKNMQGR</sequence>
<name>A0A0B7AMN9_9EUPU</name>
<dbReference type="EMBL" id="HACG01034335">
    <property type="protein sequence ID" value="CEK81200.1"/>
    <property type="molecule type" value="Transcribed_RNA"/>
</dbReference>
<organism evidence="1">
    <name type="scientific">Arion vulgaris</name>
    <dbReference type="NCBI Taxonomy" id="1028688"/>
    <lineage>
        <taxon>Eukaryota</taxon>
        <taxon>Metazoa</taxon>
        <taxon>Spiralia</taxon>
        <taxon>Lophotrochozoa</taxon>
        <taxon>Mollusca</taxon>
        <taxon>Gastropoda</taxon>
        <taxon>Heterobranchia</taxon>
        <taxon>Euthyneura</taxon>
        <taxon>Panpulmonata</taxon>
        <taxon>Eupulmonata</taxon>
        <taxon>Stylommatophora</taxon>
        <taxon>Helicina</taxon>
        <taxon>Arionoidea</taxon>
        <taxon>Arionidae</taxon>
        <taxon>Arion</taxon>
    </lineage>
</organism>
<proteinExistence type="predicted"/>
<reference evidence="1" key="1">
    <citation type="submission" date="2014-12" db="EMBL/GenBank/DDBJ databases">
        <title>Insight into the proteome of Arion vulgaris.</title>
        <authorList>
            <person name="Aradska J."/>
            <person name="Bulat T."/>
            <person name="Smidak R."/>
            <person name="Sarate P."/>
            <person name="Gangsoo J."/>
            <person name="Sialana F."/>
            <person name="Bilban M."/>
            <person name="Lubec G."/>
        </authorList>
    </citation>
    <scope>NUCLEOTIDE SEQUENCE</scope>
    <source>
        <tissue evidence="1">Skin</tissue>
    </source>
</reference>
<protein>
    <submittedName>
        <fullName evidence="1">Uncharacterized protein</fullName>
    </submittedName>
</protein>
<evidence type="ECO:0000313" key="1">
    <source>
        <dbReference type="EMBL" id="CEK81200.1"/>
    </source>
</evidence>
<gene>
    <name evidence="1" type="primary">ORF124806</name>
</gene>